<dbReference type="InterPro" id="IPR050443">
    <property type="entry name" value="RbsD/FucU_mutarotase"/>
</dbReference>
<protein>
    <submittedName>
        <fullName evidence="4">Ribose ABC transporter</fullName>
    </submittedName>
</protein>
<dbReference type="GO" id="GO:0062193">
    <property type="term" value="F:D-ribose pyranase activity"/>
    <property type="evidence" value="ECO:0007669"/>
    <property type="project" value="UniProtKB-EC"/>
</dbReference>
<dbReference type="GO" id="GO:0042806">
    <property type="term" value="F:fucose binding"/>
    <property type="evidence" value="ECO:0007669"/>
    <property type="project" value="TreeGrafter"/>
</dbReference>
<dbReference type="Gene3D" id="3.40.1650.10">
    <property type="entry name" value="RbsD-like domain"/>
    <property type="match status" value="1"/>
</dbReference>
<comment type="caution">
    <text evidence="4">The sequence shown here is derived from an EMBL/GenBank/DDBJ whole genome shotgun (WGS) entry which is preliminary data.</text>
</comment>
<comment type="catalytic activity">
    <reaction evidence="3">
        <text>alpha-L-fucose = beta-L-fucose</text>
        <dbReference type="Rhea" id="RHEA:25580"/>
        <dbReference type="ChEBI" id="CHEBI:42548"/>
        <dbReference type="ChEBI" id="CHEBI:42589"/>
        <dbReference type="EC" id="5.1.3.29"/>
    </reaction>
</comment>
<dbReference type="SUPFAM" id="SSF102546">
    <property type="entry name" value="RbsD-like"/>
    <property type="match status" value="1"/>
</dbReference>
<dbReference type="Pfam" id="PF05025">
    <property type="entry name" value="RbsD_FucU"/>
    <property type="match status" value="1"/>
</dbReference>
<dbReference type="AlphaFoldDB" id="A0A844H1U9"/>
<gene>
    <name evidence="4" type="ORF">GL279_02800</name>
</gene>
<accession>A0A844H1U9</accession>
<evidence type="ECO:0000313" key="4">
    <source>
        <dbReference type="EMBL" id="MTH33524.1"/>
    </source>
</evidence>
<dbReference type="EMBL" id="WMIF01000002">
    <property type="protein sequence ID" value="MTH33524.1"/>
    <property type="molecule type" value="Genomic_DNA"/>
</dbReference>
<evidence type="ECO:0000256" key="3">
    <source>
        <dbReference type="ARBA" id="ARBA00036324"/>
    </source>
</evidence>
<dbReference type="GO" id="GO:0006004">
    <property type="term" value="P:fucose metabolic process"/>
    <property type="evidence" value="ECO:0007669"/>
    <property type="project" value="TreeGrafter"/>
</dbReference>
<evidence type="ECO:0000256" key="2">
    <source>
        <dbReference type="ARBA" id="ARBA00023235"/>
    </source>
</evidence>
<comment type="catalytic activity">
    <reaction evidence="1">
        <text>beta-D-ribopyranose = beta-D-ribofuranose</text>
        <dbReference type="Rhea" id="RHEA:25432"/>
        <dbReference type="ChEBI" id="CHEBI:27476"/>
        <dbReference type="ChEBI" id="CHEBI:47002"/>
        <dbReference type="EC" id="5.4.99.62"/>
    </reaction>
</comment>
<proteinExistence type="predicted"/>
<dbReference type="PANTHER" id="PTHR31690">
    <property type="entry name" value="FUCOSE MUTAROTASE"/>
    <property type="match status" value="1"/>
</dbReference>
<sequence length="143" mass="15165">MLKGIDPRISPDLLYALAQMGHGDDIAIVDANFPAHALSGRVIQTAARLPGALQMVLSLLPLDSFVPAAAISMQVVDDPEAVPPAIDEIVPVIQTAGSVIQSVDRFSFYDLTRGAFAVLQTIDTRLYANVILKKGVISPDASI</sequence>
<dbReference type="InterPro" id="IPR007721">
    <property type="entry name" value="RbsD_FucU"/>
</dbReference>
<evidence type="ECO:0000313" key="5">
    <source>
        <dbReference type="Proteomes" id="UP000442533"/>
    </source>
</evidence>
<dbReference type="PANTHER" id="PTHR31690:SF4">
    <property type="entry name" value="FUCOSE MUTAROTASE"/>
    <property type="match status" value="1"/>
</dbReference>
<organism evidence="4 5">
    <name type="scientific">Paracoccus limosus</name>
    <dbReference type="NCBI Taxonomy" id="913252"/>
    <lineage>
        <taxon>Bacteria</taxon>
        <taxon>Pseudomonadati</taxon>
        <taxon>Pseudomonadota</taxon>
        <taxon>Alphaproteobacteria</taxon>
        <taxon>Rhodobacterales</taxon>
        <taxon>Paracoccaceae</taxon>
        <taxon>Paracoccus</taxon>
    </lineage>
</organism>
<name>A0A844H1U9_9RHOB</name>
<keyword evidence="2" id="KW-0413">Isomerase</keyword>
<dbReference type="RefSeq" id="WP_155063090.1">
    <property type="nucleotide sequence ID" value="NZ_WMIF01000002.1"/>
</dbReference>
<dbReference type="GO" id="GO:0036373">
    <property type="term" value="F:L-fucose mutarotase activity"/>
    <property type="evidence" value="ECO:0007669"/>
    <property type="project" value="UniProtKB-EC"/>
</dbReference>
<dbReference type="OrthoDB" id="7947972at2"/>
<keyword evidence="5" id="KW-1185">Reference proteome</keyword>
<evidence type="ECO:0000256" key="1">
    <source>
        <dbReference type="ARBA" id="ARBA00000223"/>
    </source>
</evidence>
<dbReference type="Proteomes" id="UP000442533">
    <property type="component" value="Unassembled WGS sequence"/>
</dbReference>
<dbReference type="InterPro" id="IPR023750">
    <property type="entry name" value="RbsD-like_sf"/>
</dbReference>
<reference evidence="4 5" key="1">
    <citation type="submission" date="2019-11" db="EMBL/GenBank/DDBJ databases">
        <authorList>
            <person name="Dong K."/>
        </authorList>
    </citation>
    <scope>NUCLEOTIDE SEQUENCE [LARGE SCALE GENOMIC DNA]</scope>
    <source>
        <strain evidence="4 5">JCM 17370</strain>
    </source>
</reference>